<evidence type="ECO:0000313" key="2">
    <source>
        <dbReference type="Proteomes" id="UP000790709"/>
    </source>
</evidence>
<accession>A0ACB8AZM6</accession>
<dbReference type="Proteomes" id="UP000790709">
    <property type="component" value="Unassembled WGS sequence"/>
</dbReference>
<sequence length="327" mass="35928">MTSEATLAPTDTPTEQSCTSLADNSPRVHNDIGSTALQFELISGNPYDLQDFQPGDLHCSDLSTAQAVDPVTSIFSPCITPDEFALTSPNIYLLPVMRYPPWYDYSVHMAGDENGLLWATLSGGEMERSEIFRHRPSQSPVSTWQEGTRGISPTSTPRRPWHPAPRARPSTPQWPNPTSGYRSPCLITESYTSPPEPYDAETTVSQGLKEISAYQCKWDVAGSPCGRHFASDKDSISLHLEHRHDVDTKGVVDCMWTGCAKRIRGDSLSRHIQRHIGVKGPGSRGTKKATRAENAFLPAVHDTWDTVILVHIGMATVISSSTLLLLS</sequence>
<reference evidence="1" key="1">
    <citation type="journal article" date="2021" name="New Phytol.">
        <title>Evolutionary innovations through gain and loss of genes in the ectomycorrhizal Boletales.</title>
        <authorList>
            <person name="Wu G."/>
            <person name="Miyauchi S."/>
            <person name="Morin E."/>
            <person name="Kuo A."/>
            <person name="Drula E."/>
            <person name="Varga T."/>
            <person name="Kohler A."/>
            <person name="Feng B."/>
            <person name="Cao Y."/>
            <person name="Lipzen A."/>
            <person name="Daum C."/>
            <person name="Hundley H."/>
            <person name="Pangilinan J."/>
            <person name="Johnson J."/>
            <person name="Barry K."/>
            <person name="LaButti K."/>
            <person name="Ng V."/>
            <person name="Ahrendt S."/>
            <person name="Min B."/>
            <person name="Choi I.G."/>
            <person name="Park H."/>
            <person name="Plett J.M."/>
            <person name="Magnuson J."/>
            <person name="Spatafora J.W."/>
            <person name="Nagy L.G."/>
            <person name="Henrissat B."/>
            <person name="Grigoriev I.V."/>
            <person name="Yang Z.L."/>
            <person name="Xu J."/>
            <person name="Martin F.M."/>
        </authorList>
    </citation>
    <scope>NUCLEOTIDE SEQUENCE</scope>
    <source>
        <strain evidence="1">KUC20120723A-06</strain>
    </source>
</reference>
<evidence type="ECO:0000313" key="1">
    <source>
        <dbReference type="EMBL" id="KAH7918318.1"/>
    </source>
</evidence>
<name>A0ACB8AZM6_9AGAM</name>
<organism evidence="1 2">
    <name type="scientific">Leucogyrophana mollusca</name>
    <dbReference type="NCBI Taxonomy" id="85980"/>
    <lineage>
        <taxon>Eukaryota</taxon>
        <taxon>Fungi</taxon>
        <taxon>Dikarya</taxon>
        <taxon>Basidiomycota</taxon>
        <taxon>Agaricomycotina</taxon>
        <taxon>Agaricomycetes</taxon>
        <taxon>Agaricomycetidae</taxon>
        <taxon>Boletales</taxon>
        <taxon>Boletales incertae sedis</taxon>
        <taxon>Leucogyrophana</taxon>
    </lineage>
</organism>
<dbReference type="EMBL" id="MU266807">
    <property type="protein sequence ID" value="KAH7918318.1"/>
    <property type="molecule type" value="Genomic_DNA"/>
</dbReference>
<gene>
    <name evidence="1" type="ORF">BV22DRAFT_911318</name>
</gene>
<comment type="caution">
    <text evidence="1">The sequence shown here is derived from an EMBL/GenBank/DDBJ whole genome shotgun (WGS) entry which is preliminary data.</text>
</comment>
<keyword evidence="2" id="KW-1185">Reference proteome</keyword>
<protein>
    <submittedName>
        <fullName evidence="1">Uncharacterized protein</fullName>
    </submittedName>
</protein>
<proteinExistence type="predicted"/>